<dbReference type="Proteomes" id="UP001186974">
    <property type="component" value="Unassembled WGS sequence"/>
</dbReference>
<gene>
    <name evidence="1" type="ORF">LTS18_008050</name>
</gene>
<proteinExistence type="predicted"/>
<keyword evidence="2" id="KW-1185">Reference proteome</keyword>
<name>A0ACC3DNS8_9PEZI</name>
<sequence length="496" mass="54989">MHTTTTTAASEPPSSSKDEDPDPGTILSLPIRRILPFELILILSQFDTPFKNVHEQFQHACRKDEAGKKQGWPPTYDFLCAMEVKRQINELVRMPLEGLVSTMEGMEGSAVQASEDFDAMLDPVLKGYTALALNCEVVIWRLGGEVGQMRRHPFLTHWVEAEREGRWMWGDGGALGKEGAAEYLRRKIQTARLELVRGLLMWDQEKIEDAIGKMSAREFCKRDWVSSKTFPLESFLQMLVEDGIYTKEEAFGLAIVSTADGATKATSGITSTSDGLPNRLEHPPIQSSNTVIRTQLSKDTVLDLLFEDPTTTRQALIHLPVNIQPLDTLNTALASDILPALGVHRADLIRDYLQHALRNLERAHNNTTSIPSPSISPSLPSDNAMSAPRTATTARPTAGPPSNMNITLGINNGKYSPGNSSIDEKEEGEATTPPPPLDKEAEKRAVQLLILFIKSCVKKGFASPDDVGFEIQEICVRYIWMREVREFRGFFGFGVA</sequence>
<reference evidence="1" key="1">
    <citation type="submission" date="2024-09" db="EMBL/GenBank/DDBJ databases">
        <title>Black Yeasts Isolated from many extreme environments.</title>
        <authorList>
            <person name="Coleine C."/>
            <person name="Stajich J.E."/>
            <person name="Selbmann L."/>
        </authorList>
    </citation>
    <scope>NUCLEOTIDE SEQUENCE</scope>
    <source>
        <strain evidence="1">CCFEE 5737</strain>
    </source>
</reference>
<accession>A0ACC3DNS8</accession>
<comment type="caution">
    <text evidence="1">The sequence shown here is derived from an EMBL/GenBank/DDBJ whole genome shotgun (WGS) entry which is preliminary data.</text>
</comment>
<protein>
    <submittedName>
        <fullName evidence="1">Uncharacterized protein</fullName>
    </submittedName>
</protein>
<evidence type="ECO:0000313" key="2">
    <source>
        <dbReference type="Proteomes" id="UP001186974"/>
    </source>
</evidence>
<dbReference type="EMBL" id="JAWDJW010002060">
    <property type="protein sequence ID" value="KAK3078256.1"/>
    <property type="molecule type" value="Genomic_DNA"/>
</dbReference>
<organism evidence="1 2">
    <name type="scientific">Coniosporium uncinatum</name>
    <dbReference type="NCBI Taxonomy" id="93489"/>
    <lineage>
        <taxon>Eukaryota</taxon>
        <taxon>Fungi</taxon>
        <taxon>Dikarya</taxon>
        <taxon>Ascomycota</taxon>
        <taxon>Pezizomycotina</taxon>
        <taxon>Dothideomycetes</taxon>
        <taxon>Dothideomycetes incertae sedis</taxon>
        <taxon>Coniosporium</taxon>
    </lineage>
</organism>
<evidence type="ECO:0000313" key="1">
    <source>
        <dbReference type="EMBL" id="KAK3078256.1"/>
    </source>
</evidence>